<dbReference type="AlphaFoldDB" id="A0AAV9I7B6"/>
<name>A0AAV9I7B6_9RHOD</name>
<dbReference type="Gene3D" id="2.60.40.10">
    <property type="entry name" value="Immunoglobulins"/>
    <property type="match status" value="1"/>
</dbReference>
<evidence type="ECO:0000259" key="1">
    <source>
        <dbReference type="PROSITE" id="PS51166"/>
    </source>
</evidence>
<gene>
    <name evidence="2" type="ORF">GAYE_PCTG60G1351</name>
</gene>
<reference evidence="2 3" key="1">
    <citation type="submission" date="2022-07" db="EMBL/GenBank/DDBJ databases">
        <title>Genome-wide signatures of adaptation to extreme environments.</title>
        <authorList>
            <person name="Cho C.H."/>
            <person name="Yoon H.S."/>
        </authorList>
    </citation>
    <scope>NUCLEOTIDE SEQUENCE [LARGE SCALE GENOMIC DNA]</scope>
    <source>
        <strain evidence="2 3">108.79 E11</strain>
    </source>
</reference>
<dbReference type="GO" id="GO:2001070">
    <property type="term" value="F:starch binding"/>
    <property type="evidence" value="ECO:0007669"/>
    <property type="project" value="InterPro"/>
</dbReference>
<evidence type="ECO:0000313" key="2">
    <source>
        <dbReference type="EMBL" id="KAK4523455.1"/>
    </source>
</evidence>
<organism evidence="2 3">
    <name type="scientific">Galdieria yellowstonensis</name>
    <dbReference type="NCBI Taxonomy" id="3028027"/>
    <lineage>
        <taxon>Eukaryota</taxon>
        <taxon>Rhodophyta</taxon>
        <taxon>Bangiophyceae</taxon>
        <taxon>Galdieriales</taxon>
        <taxon>Galdieriaceae</taxon>
        <taxon>Galdieria</taxon>
    </lineage>
</organism>
<dbReference type="InterPro" id="IPR013783">
    <property type="entry name" value="Ig-like_fold"/>
</dbReference>
<dbReference type="EMBL" id="JANCYU010000015">
    <property type="protein sequence ID" value="KAK4523455.1"/>
    <property type="molecule type" value="Genomic_DNA"/>
</dbReference>
<dbReference type="InterPro" id="IPR002044">
    <property type="entry name" value="CBM20"/>
</dbReference>
<dbReference type="PROSITE" id="PS51166">
    <property type="entry name" value="CBM20"/>
    <property type="match status" value="1"/>
</dbReference>
<feature type="domain" description="CBM20" evidence="1">
    <location>
        <begin position="68"/>
        <end position="179"/>
    </location>
</feature>
<dbReference type="InterPro" id="IPR013784">
    <property type="entry name" value="Carb-bd-like_fold"/>
</dbReference>
<accession>A0AAV9I7B6</accession>
<dbReference type="Proteomes" id="UP001300502">
    <property type="component" value="Unassembled WGS sequence"/>
</dbReference>
<keyword evidence="3" id="KW-1185">Reference proteome</keyword>
<evidence type="ECO:0000313" key="3">
    <source>
        <dbReference type="Proteomes" id="UP001300502"/>
    </source>
</evidence>
<sequence length="179" mass="20585">MSFGGVVVCFLVDFHEEIDKYRSKDKTNPHADCNRKAIDRYWLVEDDPSCVGGFPQRMESLAQDGVKEWPTETVTVIFNCSCPFYIGDNAVLAICGSTQALGRWDVSSGAIPLEREPYSEGLWKTKIRLPHTQIEYKYVILSKQDNQHSIVRWENRLNRNLDLIENKLAARIIQDTFDK</sequence>
<dbReference type="SMART" id="SM01065">
    <property type="entry name" value="CBM_2"/>
    <property type="match status" value="1"/>
</dbReference>
<protein>
    <recommendedName>
        <fullName evidence="1">CBM20 domain-containing protein</fullName>
    </recommendedName>
</protein>
<comment type="caution">
    <text evidence="2">The sequence shown here is derived from an EMBL/GenBank/DDBJ whole genome shotgun (WGS) entry which is preliminary data.</text>
</comment>
<proteinExistence type="predicted"/>
<dbReference type="SUPFAM" id="SSF49452">
    <property type="entry name" value="Starch-binding domain-like"/>
    <property type="match status" value="1"/>
</dbReference>
<dbReference type="Pfam" id="PF00686">
    <property type="entry name" value="CBM_20"/>
    <property type="match status" value="1"/>
</dbReference>